<gene>
    <name evidence="1" type="ORF">RDB_LOCUS165058</name>
</gene>
<organism evidence="1 2">
    <name type="scientific">Rhizoctonia solani</name>
    <dbReference type="NCBI Taxonomy" id="456999"/>
    <lineage>
        <taxon>Eukaryota</taxon>
        <taxon>Fungi</taxon>
        <taxon>Dikarya</taxon>
        <taxon>Basidiomycota</taxon>
        <taxon>Agaricomycotina</taxon>
        <taxon>Agaricomycetes</taxon>
        <taxon>Cantharellales</taxon>
        <taxon>Ceratobasidiaceae</taxon>
        <taxon>Rhizoctonia</taxon>
    </lineage>
</organism>
<proteinExistence type="predicted"/>
<dbReference type="EMBL" id="CAJMWY010004280">
    <property type="protein sequence ID" value="CAE6526440.1"/>
    <property type="molecule type" value="Genomic_DNA"/>
</dbReference>
<reference evidence="1" key="1">
    <citation type="submission" date="2021-01" db="EMBL/GenBank/DDBJ databases">
        <authorList>
            <person name="Kaushik A."/>
        </authorList>
    </citation>
    <scope>NUCLEOTIDE SEQUENCE</scope>
    <source>
        <strain evidence="1">AG4-RS23</strain>
    </source>
</reference>
<comment type="caution">
    <text evidence="1">The sequence shown here is derived from an EMBL/GenBank/DDBJ whole genome shotgun (WGS) entry which is preliminary data.</text>
</comment>
<evidence type="ECO:0000313" key="2">
    <source>
        <dbReference type="Proteomes" id="UP000663861"/>
    </source>
</evidence>
<protein>
    <submittedName>
        <fullName evidence="1">Uncharacterized protein</fullName>
    </submittedName>
</protein>
<dbReference type="AlphaFoldDB" id="A0A8H3HNY1"/>
<accession>A0A8H3HNY1</accession>
<sequence length="230" mass="25661">MASLPRIARRLVFYTYPYDLTRDTTLLLSFMSANPQELYKDLYPTAWKVLRISGGHVGTAASATYSARLAFGVRQSTNRHVTIPQTHVEIGLGQSTHLSTNTEGFVHWSLPVAQPVAPDKYQENGTLKAINNTGEQKDICIGSLDPGKSIFSPMICWPQVSNGATAAVDFIPHLHVYAYSGLKETDLIRGEVENFLGKWNLSLLQKSPADNRFHLFEDKNDGQRLRLVKD</sequence>
<name>A0A8H3HNY1_9AGAM</name>
<evidence type="ECO:0000313" key="1">
    <source>
        <dbReference type="EMBL" id="CAE6526440.1"/>
    </source>
</evidence>
<dbReference type="Proteomes" id="UP000663861">
    <property type="component" value="Unassembled WGS sequence"/>
</dbReference>